<evidence type="ECO:0000313" key="3">
    <source>
        <dbReference type="Proteomes" id="UP001319104"/>
    </source>
</evidence>
<protein>
    <submittedName>
        <fullName evidence="2">Class I SAM-dependent methyltransferase</fullName>
    </submittedName>
</protein>
<dbReference type="Proteomes" id="UP001319104">
    <property type="component" value="Unassembled WGS sequence"/>
</dbReference>
<keyword evidence="2" id="KW-0808">Transferase</keyword>
<dbReference type="RefSeq" id="WP_213944246.1">
    <property type="nucleotide sequence ID" value="NZ_JAHCMY010000002.1"/>
</dbReference>
<name>A0AAP2CGW1_9BACT</name>
<organism evidence="2 3">
    <name type="scientific">Litoribacter ruber</name>
    <dbReference type="NCBI Taxonomy" id="702568"/>
    <lineage>
        <taxon>Bacteria</taxon>
        <taxon>Pseudomonadati</taxon>
        <taxon>Bacteroidota</taxon>
        <taxon>Cytophagia</taxon>
        <taxon>Cytophagales</taxon>
        <taxon>Cyclobacteriaceae</taxon>
        <taxon>Litoribacter</taxon>
    </lineage>
</organism>
<dbReference type="GO" id="GO:0032259">
    <property type="term" value="P:methylation"/>
    <property type="evidence" value="ECO:0007669"/>
    <property type="project" value="UniProtKB-KW"/>
</dbReference>
<keyword evidence="3" id="KW-1185">Reference proteome</keyword>
<dbReference type="Gene3D" id="3.40.50.150">
    <property type="entry name" value="Vaccinia Virus protein VP39"/>
    <property type="match status" value="1"/>
</dbReference>
<gene>
    <name evidence="2" type="ORF">KI659_04885</name>
</gene>
<dbReference type="PANTHER" id="PTHR43861">
    <property type="entry name" value="TRANS-ACONITATE 2-METHYLTRANSFERASE-RELATED"/>
    <property type="match status" value="1"/>
</dbReference>
<reference evidence="2 3" key="1">
    <citation type="submission" date="2021-05" db="EMBL/GenBank/DDBJ databases">
        <authorList>
            <person name="Zhang Z.D."/>
            <person name="Osman G."/>
        </authorList>
    </citation>
    <scope>NUCLEOTIDE SEQUENCE [LARGE SCALE GENOMIC DNA]</scope>
    <source>
        <strain evidence="2 3">KCTC 32217</strain>
    </source>
</reference>
<evidence type="ECO:0000313" key="2">
    <source>
        <dbReference type="EMBL" id="MBS9523349.1"/>
    </source>
</evidence>
<dbReference type="EMBL" id="JAHCMY010000002">
    <property type="protein sequence ID" value="MBS9523349.1"/>
    <property type="molecule type" value="Genomic_DNA"/>
</dbReference>
<dbReference type="AlphaFoldDB" id="A0AAP2CGW1"/>
<evidence type="ECO:0000259" key="1">
    <source>
        <dbReference type="Pfam" id="PF08241"/>
    </source>
</evidence>
<feature type="domain" description="Methyltransferase type 11" evidence="1">
    <location>
        <begin position="33"/>
        <end position="134"/>
    </location>
</feature>
<proteinExistence type="predicted"/>
<keyword evidence="2" id="KW-0489">Methyltransferase</keyword>
<accession>A0AAP2CGW1</accession>
<dbReference type="CDD" id="cd02440">
    <property type="entry name" value="AdoMet_MTases"/>
    <property type="match status" value="1"/>
</dbReference>
<comment type="caution">
    <text evidence="2">The sequence shown here is derived from an EMBL/GenBank/DDBJ whole genome shotgun (WGS) entry which is preliminary data.</text>
</comment>
<dbReference type="Pfam" id="PF08241">
    <property type="entry name" value="Methyltransf_11"/>
    <property type="match status" value="1"/>
</dbReference>
<sequence>MNIAQLNHLLGNIDIYLLDQILKGRFTKEMKILDAGCGEGRNTHYFIREGFQIFGVDNNPIAIQMARIYAQTILPEYDTQRFQTGMVEDMIFHRGAFDAVISSAVMHFAKNEEHFVQLWDEMMRVLKPGGIFFLRCCTAMGGIVEESQRTEEGQHLLPDGNTRFLLSESLLDILMHRHNLQHLEDPKTVLVHHKRTMGTFVMKKLK</sequence>
<dbReference type="GO" id="GO:0008757">
    <property type="term" value="F:S-adenosylmethionine-dependent methyltransferase activity"/>
    <property type="evidence" value="ECO:0007669"/>
    <property type="project" value="InterPro"/>
</dbReference>
<dbReference type="SUPFAM" id="SSF53335">
    <property type="entry name" value="S-adenosyl-L-methionine-dependent methyltransferases"/>
    <property type="match status" value="1"/>
</dbReference>
<dbReference type="InterPro" id="IPR029063">
    <property type="entry name" value="SAM-dependent_MTases_sf"/>
</dbReference>
<dbReference type="InterPro" id="IPR013216">
    <property type="entry name" value="Methyltransf_11"/>
</dbReference>